<evidence type="ECO:0000256" key="2">
    <source>
        <dbReference type="PIRSR" id="PIRSR605511-1"/>
    </source>
</evidence>
<proteinExistence type="predicted"/>
<dbReference type="Pfam" id="PF08450">
    <property type="entry name" value="SGL"/>
    <property type="match status" value="1"/>
</dbReference>
<dbReference type="InterPro" id="IPR013658">
    <property type="entry name" value="SGL"/>
</dbReference>
<dbReference type="EMBL" id="PHIG01000029">
    <property type="protein sequence ID" value="PJK30349.1"/>
    <property type="molecule type" value="Genomic_DNA"/>
</dbReference>
<dbReference type="PANTHER" id="PTHR47572:SF4">
    <property type="entry name" value="LACTONASE DRP35"/>
    <property type="match status" value="1"/>
</dbReference>
<dbReference type="AlphaFoldDB" id="A0A2M9G3P9"/>
<reference evidence="5 6" key="1">
    <citation type="submission" date="2017-11" db="EMBL/GenBank/DDBJ databases">
        <title>Draft genome sequence of Rhizobiales bacterium SY3-13.</title>
        <authorList>
            <person name="Sun C."/>
        </authorList>
    </citation>
    <scope>NUCLEOTIDE SEQUENCE [LARGE SCALE GENOMIC DNA]</scope>
    <source>
        <strain evidence="5 6">SY3-13</strain>
    </source>
</reference>
<dbReference type="SUPFAM" id="SSF63829">
    <property type="entry name" value="Calcium-dependent phosphotriesterase"/>
    <property type="match status" value="1"/>
</dbReference>
<keyword evidence="3" id="KW-0479">Metal-binding</keyword>
<feature type="binding site" evidence="3">
    <location>
        <position position="15"/>
    </location>
    <ligand>
        <name>a divalent metal cation</name>
        <dbReference type="ChEBI" id="CHEBI:60240"/>
    </ligand>
</feature>
<evidence type="ECO:0000259" key="4">
    <source>
        <dbReference type="Pfam" id="PF08450"/>
    </source>
</evidence>
<feature type="binding site" evidence="3">
    <location>
        <position position="97"/>
    </location>
    <ligand>
        <name>substrate</name>
    </ligand>
</feature>
<dbReference type="InterPro" id="IPR011042">
    <property type="entry name" value="6-blade_b-propeller_TolB-like"/>
</dbReference>
<organism evidence="5 6">
    <name type="scientific">Minwuia thermotolerans</name>
    <dbReference type="NCBI Taxonomy" id="2056226"/>
    <lineage>
        <taxon>Bacteria</taxon>
        <taxon>Pseudomonadati</taxon>
        <taxon>Pseudomonadota</taxon>
        <taxon>Alphaproteobacteria</taxon>
        <taxon>Minwuiales</taxon>
        <taxon>Minwuiaceae</taxon>
        <taxon>Minwuia</taxon>
    </lineage>
</organism>
<keyword evidence="6" id="KW-1185">Reference proteome</keyword>
<dbReference type="OrthoDB" id="9775406at2"/>
<protein>
    <submittedName>
        <fullName evidence="5">Gluconolactonase</fullName>
    </submittedName>
</protein>
<name>A0A2M9G3P9_9PROT</name>
<sequence>MRTLETLVEGLKFGEGPRWRDGWLWYSDFYAHHVRRVNLQGRVAEVVDVANQPSGLGFMPDGSCLIVSMLDRRLLRLKDGKLTEHADLSDRVDAPCNDMVVDAMGRAYVGNFGFERHKGQSPKTTSMWRVDPDGSIHEAAGDLMFPNGTVITPDGGTLIVGETFASRLTAFDVAEDGALSNRRVWAEMAGGVPDGICLDEEGAIWVADPRGCRVQRILEGGRVAEEIALEGRGAYACMLGGPEKRHLFVITNEDSGPGVAERTAGRVEVTEVDIPGAGLP</sequence>
<dbReference type="InterPro" id="IPR051262">
    <property type="entry name" value="SMP-30/CGR1_Lactonase"/>
</dbReference>
<keyword evidence="3" id="KW-0862">Zinc</keyword>
<dbReference type="Proteomes" id="UP000229498">
    <property type="component" value="Unassembled WGS sequence"/>
</dbReference>
<evidence type="ECO:0000256" key="3">
    <source>
        <dbReference type="PIRSR" id="PIRSR605511-2"/>
    </source>
</evidence>
<dbReference type="Gene3D" id="2.120.10.30">
    <property type="entry name" value="TolB, C-terminal domain"/>
    <property type="match status" value="1"/>
</dbReference>
<comment type="cofactor">
    <cofactor evidence="3">
        <name>Zn(2+)</name>
        <dbReference type="ChEBI" id="CHEBI:29105"/>
    </cofactor>
    <text evidence="3">Binds 1 divalent metal cation per subunit.</text>
</comment>
<dbReference type="GO" id="GO:0016787">
    <property type="term" value="F:hydrolase activity"/>
    <property type="evidence" value="ECO:0007669"/>
    <property type="project" value="UniProtKB-KW"/>
</dbReference>
<feature type="binding site" evidence="3">
    <location>
        <position position="147"/>
    </location>
    <ligand>
        <name>a divalent metal cation</name>
        <dbReference type="ChEBI" id="CHEBI:60240"/>
    </ligand>
</feature>
<dbReference type="InterPro" id="IPR005511">
    <property type="entry name" value="SMP-30"/>
</dbReference>
<accession>A0A2M9G3P9</accession>
<evidence type="ECO:0000313" key="5">
    <source>
        <dbReference type="EMBL" id="PJK30349.1"/>
    </source>
</evidence>
<comment type="caution">
    <text evidence="5">The sequence shown here is derived from an EMBL/GenBank/DDBJ whole genome shotgun (WGS) entry which is preliminary data.</text>
</comment>
<feature type="active site" description="Proton donor/acceptor" evidence="2">
    <location>
        <position position="194"/>
    </location>
</feature>
<dbReference type="PRINTS" id="PR01790">
    <property type="entry name" value="SMP30FAMILY"/>
</dbReference>
<keyword evidence="1" id="KW-0378">Hydrolase</keyword>
<feature type="binding site" evidence="3">
    <location>
        <position position="115"/>
    </location>
    <ligand>
        <name>substrate</name>
    </ligand>
</feature>
<feature type="domain" description="SMP-30/Gluconolactonase/LRE-like region" evidence="4">
    <location>
        <begin position="13"/>
        <end position="251"/>
    </location>
</feature>
<gene>
    <name evidence="5" type="ORF">CVT23_07560</name>
</gene>
<evidence type="ECO:0000313" key="6">
    <source>
        <dbReference type="Proteomes" id="UP000229498"/>
    </source>
</evidence>
<dbReference type="PANTHER" id="PTHR47572">
    <property type="entry name" value="LIPOPROTEIN-RELATED"/>
    <property type="match status" value="1"/>
</dbReference>
<dbReference type="GO" id="GO:0046872">
    <property type="term" value="F:metal ion binding"/>
    <property type="evidence" value="ECO:0007669"/>
    <property type="project" value="UniProtKB-KW"/>
</dbReference>
<evidence type="ECO:0000256" key="1">
    <source>
        <dbReference type="ARBA" id="ARBA00022801"/>
    </source>
</evidence>
<feature type="binding site" evidence="3">
    <location>
        <position position="194"/>
    </location>
    <ligand>
        <name>a divalent metal cation</name>
        <dbReference type="ChEBI" id="CHEBI:60240"/>
    </ligand>
</feature>